<sequence length="111" mass="12373">MTDSDDRNNPNGPPEGFNWKPQAIKPIAAQEVIAEAIKEADNSYFFENYTKQSAAVIAALRKHGYVIVPYYPTVGMVKAAMDELQYGQNRFTNVVMPMYLAMMKAAPKPKG</sequence>
<gene>
    <name evidence="2" type="ORF">FNB15_15105</name>
</gene>
<evidence type="ECO:0000256" key="1">
    <source>
        <dbReference type="SAM" id="MobiDB-lite"/>
    </source>
</evidence>
<dbReference type="KEGG" id="fer:FNB15_15105"/>
<name>A0A516H440_9PROT</name>
<protein>
    <submittedName>
        <fullName evidence="2">Uncharacterized protein</fullName>
    </submittedName>
</protein>
<feature type="region of interest" description="Disordered" evidence="1">
    <location>
        <begin position="1"/>
        <end position="20"/>
    </location>
</feature>
<dbReference type="EMBL" id="CP041636">
    <property type="protein sequence ID" value="QDO98527.1"/>
    <property type="molecule type" value="Genomic_DNA"/>
</dbReference>
<accession>A0A516H440</accession>
<dbReference type="AlphaFoldDB" id="A0A516H440"/>
<keyword evidence="3" id="KW-1185">Reference proteome</keyword>
<dbReference type="Proteomes" id="UP000317496">
    <property type="component" value="Chromosome"/>
</dbReference>
<proteinExistence type="predicted"/>
<reference evidence="2 3" key="1">
    <citation type="submission" date="2019-07" db="EMBL/GenBank/DDBJ databases">
        <title>Genome sequencing for Ferrovibrio sp. K5.</title>
        <authorList>
            <person name="Park S.-J."/>
        </authorList>
    </citation>
    <scope>NUCLEOTIDE SEQUENCE [LARGE SCALE GENOMIC DNA]</scope>
    <source>
        <strain evidence="2 3">K5</strain>
    </source>
</reference>
<organism evidence="2 3">
    <name type="scientific">Ferrovibrio terrae</name>
    <dbReference type="NCBI Taxonomy" id="2594003"/>
    <lineage>
        <taxon>Bacteria</taxon>
        <taxon>Pseudomonadati</taxon>
        <taxon>Pseudomonadota</taxon>
        <taxon>Alphaproteobacteria</taxon>
        <taxon>Rhodospirillales</taxon>
        <taxon>Rhodospirillaceae</taxon>
        <taxon>Ferrovibrio</taxon>
    </lineage>
</organism>
<dbReference type="RefSeq" id="WP_144069508.1">
    <property type="nucleotide sequence ID" value="NZ_CP041636.1"/>
</dbReference>
<evidence type="ECO:0000313" key="2">
    <source>
        <dbReference type="EMBL" id="QDO98527.1"/>
    </source>
</evidence>
<evidence type="ECO:0000313" key="3">
    <source>
        <dbReference type="Proteomes" id="UP000317496"/>
    </source>
</evidence>
<dbReference type="OrthoDB" id="7306204at2"/>